<protein>
    <recommendedName>
        <fullName evidence="1">DNA-directed DNA polymerase</fullName>
        <ecNumber evidence="1">2.7.7.7</ecNumber>
    </recommendedName>
</protein>
<evidence type="ECO:0000256" key="3">
    <source>
        <dbReference type="ARBA" id="ARBA00022801"/>
    </source>
</evidence>
<dbReference type="SMART" id="SM00479">
    <property type="entry name" value="EXOIII"/>
    <property type="match status" value="1"/>
</dbReference>
<dbReference type="EC" id="2.7.7.7" evidence="1"/>
<dbReference type="Gene3D" id="3.30.420.10">
    <property type="entry name" value="Ribonuclease H-like superfamily/Ribonuclease H"/>
    <property type="match status" value="1"/>
</dbReference>
<dbReference type="NCBIfam" id="TIGR00573">
    <property type="entry name" value="dnaq"/>
    <property type="match status" value="1"/>
</dbReference>
<keyword evidence="8" id="KW-0472">Membrane</keyword>
<dbReference type="OrthoDB" id="9808528at2"/>
<dbReference type="GO" id="GO:0003677">
    <property type="term" value="F:DNA binding"/>
    <property type="evidence" value="ECO:0007669"/>
    <property type="project" value="InterPro"/>
</dbReference>
<dbReference type="GO" id="GO:0008408">
    <property type="term" value="F:3'-5' exonuclease activity"/>
    <property type="evidence" value="ECO:0007669"/>
    <property type="project" value="TreeGrafter"/>
</dbReference>
<feature type="transmembrane region" description="Helical" evidence="8">
    <location>
        <begin position="12"/>
        <end position="35"/>
    </location>
</feature>
<evidence type="ECO:0000259" key="9">
    <source>
        <dbReference type="SMART" id="SM00479"/>
    </source>
</evidence>
<dbReference type="RefSeq" id="WP_131616979.1">
    <property type="nucleotide sequence ID" value="NZ_CP036532.1"/>
</dbReference>
<dbReference type="PANTHER" id="PTHR30231">
    <property type="entry name" value="DNA POLYMERASE III SUBUNIT EPSILON"/>
    <property type="match status" value="1"/>
</dbReference>
<evidence type="ECO:0000256" key="7">
    <source>
        <dbReference type="ARBA" id="ARBA00049244"/>
    </source>
</evidence>
<dbReference type="EMBL" id="CP036532">
    <property type="protein sequence ID" value="QBK31314.1"/>
    <property type="molecule type" value="Genomic_DNA"/>
</dbReference>
<dbReference type="CDD" id="cd06127">
    <property type="entry name" value="DEDDh"/>
    <property type="match status" value="1"/>
</dbReference>
<keyword evidence="4 10" id="KW-0269">Exonuclease</keyword>
<evidence type="ECO:0000256" key="6">
    <source>
        <dbReference type="ARBA" id="ARBA00026073"/>
    </source>
</evidence>
<dbReference type="Proteomes" id="UP000293719">
    <property type="component" value="Chromosome"/>
</dbReference>
<evidence type="ECO:0000256" key="4">
    <source>
        <dbReference type="ARBA" id="ARBA00022839"/>
    </source>
</evidence>
<evidence type="ECO:0000256" key="1">
    <source>
        <dbReference type="ARBA" id="ARBA00012417"/>
    </source>
</evidence>
<gene>
    <name evidence="10" type="ORF">E0E05_12305</name>
</gene>
<name>A0A4P6V3G7_9HYPH</name>
<keyword evidence="3" id="KW-0378">Hydrolase</keyword>
<proteinExistence type="predicted"/>
<keyword evidence="2" id="KW-0540">Nuclease</keyword>
<evidence type="ECO:0000256" key="8">
    <source>
        <dbReference type="SAM" id="Phobius"/>
    </source>
</evidence>
<feature type="transmembrane region" description="Helical" evidence="8">
    <location>
        <begin position="47"/>
        <end position="67"/>
    </location>
</feature>
<dbReference type="SUPFAM" id="SSF53098">
    <property type="entry name" value="Ribonuclease H-like"/>
    <property type="match status" value="1"/>
</dbReference>
<keyword evidence="8" id="KW-0812">Transmembrane</keyword>
<reference evidence="10 11" key="1">
    <citation type="journal article" date="2017" name="Int. J. Syst. Evol. Microbiol.">
        <title>Roseitalea porphyridii gen. nov., sp. nov., isolated from a red alga, and reclassification of Hoeflea suaedae Chung et al. 2013 as Pseudohoeflea suaedae gen. nov., comb. nov.</title>
        <authorList>
            <person name="Hyeon J.W."/>
            <person name="Jeong S.E."/>
            <person name="Baek K."/>
            <person name="Jeon C.O."/>
        </authorList>
    </citation>
    <scope>NUCLEOTIDE SEQUENCE [LARGE SCALE GENOMIC DNA]</scope>
    <source>
        <strain evidence="10 11">MA7-20</strain>
    </source>
</reference>
<dbReference type="GO" id="GO:0003887">
    <property type="term" value="F:DNA-directed DNA polymerase activity"/>
    <property type="evidence" value="ECO:0007669"/>
    <property type="project" value="UniProtKB-EC"/>
</dbReference>
<keyword evidence="11" id="KW-1185">Reference proteome</keyword>
<dbReference type="PANTHER" id="PTHR30231:SF4">
    <property type="entry name" value="PROTEIN NEN2"/>
    <property type="match status" value="1"/>
</dbReference>
<dbReference type="InterPro" id="IPR006054">
    <property type="entry name" value="DnaQ"/>
</dbReference>
<evidence type="ECO:0000313" key="11">
    <source>
        <dbReference type="Proteomes" id="UP000293719"/>
    </source>
</evidence>
<evidence type="ECO:0000313" key="10">
    <source>
        <dbReference type="EMBL" id="QBK31314.1"/>
    </source>
</evidence>
<evidence type="ECO:0000256" key="2">
    <source>
        <dbReference type="ARBA" id="ARBA00022722"/>
    </source>
</evidence>
<dbReference type="InterPro" id="IPR013520">
    <property type="entry name" value="Ribonucl_H"/>
</dbReference>
<organism evidence="10 11">
    <name type="scientific">Roseitalea porphyridii</name>
    <dbReference type="NCBI Taxonomy" id="1852022"/>
    <lineage>
        <taxon>Bacteria</taxon>
        <taxon>Pseudomonadati</taxon>
        <taxon>Pseudomonadota</taxon>
        <taxon>Alphaproteobacteria</taxon>
        <taxon>Hyphomicrobiales</taxon>
        <taxon>Ahrensiaceae</taxon>
        <taxon>Roseitalea</taxon>
    </lineage>
</organism>
<evidence type="ECO:0000256" key="5">
    <source>
        <dbReference type="ARBA" id="ARBA00025483"/>
    </source>
</evidence>
<dbReference type="AlphaFoldDB" id="A0A4P6V3G7"/>
<dbReference type="KEGG" id="rpod:E0E05_12305"/>
<dbReference type="GO" id="GO:0005829">
    <property type="term" value="C:cytosol"/>
    <property type="evidence" value="ECO:0007669"/>
    <property type="project" value="TreeGrafter"/>
</dbReference>
<keyword evidence="8" id="KW-1133">Transmembrane helix</keyword>
<dbReference type="GO" id="GO:0006260">
    <property type="term" value="P:DNA replication"/>
    <property type="evidence" value="ECO:0007669"/>
    <property type="project" value="InterPro"/>
</dbReference>
<comment type="function">
    <text evidence="5">DNA polymerase III is a complex, multichain enzyme responsible for most of the replicative synthesis in bacteria. The epsilon subunit contain the editing function and is a proofreading 3'-5' exonuclease.</text>
</comment>
<sequence>MHWVERLSLRARIALFFALIGSVSVGLLVGAIIWLSQRLGAGAVDHIVVIVGSAAFAITGLIAWVALKFDENLAKPLMAIAADLKTIAHADGKAMRLQSDGEYLGMIAPAAREVSGALIDARARTDAAIEDAIRDAARQKAELEALLRDLHQGLVVCTMTGRVTLYNHRAVEILHVEEFRRDDPGSTEIMIGSLGLGRDFFNIVEQGPFRAALEAFDLDDGANPLPMADQGAVPIVFSTCDGAVTMRGHIALRLNEAGNAPAGFIAVFDDVTAELAAGLERDRVLREAIGDIRAAVDTNAGSDGLRGALARLEAVSGNIIASAWPMADVPAGRLFGAVRKALAGTGVTLATTGDAEFIHADSATLIALLRHLSRALIAHEGAAGLTLAASGTGHARAIRIAARGAGPDAAWLEAHLDANADPSTAFLSGHAILERHRATARIENGAIVIDFPVNTTARPHAERREAERVGARPEFYDFDLFERDTSRDLLDVPLSQLHAVVFDCEMTGLDPRRGDEIVSIAGARVVNGRVLTGEIFDLFVNPGRPIPAASTNIHHITDRMVADAPGVPAALKRFHAFARDQVLVAHNAAFDMAFLAKGEAAAGVRFDNVVLDTVLLAAWLQGTEGELTLDALAERFNVTIAEADRHTARGDALATAHIFAKLIRLLEASGVTTLGDALRISEAQTAIRRRQAAYG</sequence>
<dbReference type="Pfam" id="PF00929">
    <property type="entry name" value="RNase_T"/>
    <property type="match status" value="1"/>
</dbReference>
<accession>A0A4P6V3G7</accession>
<dbReference type="GeneID" id="90768083"/>
<dbReference type="FunFam" id="3.30.420.10:FF:000045">
    <property type="entry name" value="3'-5' exonuclease DinG"/>
    <property type="match status" value="1"/>
</dbReference>
<feature type="domain" description="Exonuclease" evidence="9">
    <location>
        <begin position="498"/>
        <end position="668"/>
    </location>
</feature>
<dbReference type="InterPro" id="IPR036397">
    <property type="entry name" value="RNaseH_sf"/>
</dbReference>
<comment type="catalytic activity">
    <reaction evidence="7">
        <text>DNA(n) + a 2'-deoxyribonucleoside 5'-triphosphate = DNA(n+1) + diphosphate</text>
        <dbReference type="Rhea" id="RHEA:22508"/>
        <dbReference type="Rhea" id="RHEA-COMP:17339"/>
        <dbReference type="Rhea" id="RHEA-COMP:17340"/>
        <dbReference type="ChEBI" id="CHEBI:33019"/>
        <dbReference type="ChEBI" id="CHEBI:61560"/>
        <dbReference type="ChEBI" id="CHEBI:173112"/>
        <dbReference type="EC" id="2.7.7.7"/>
    </reaction>
</comment>
<dbReference type="InterPro" id="IPR012337">
    <property type="entry name" value="RNaseH-like_sf"/>
</dbReference>
<comment type="subunit">
    <text evidence="6">DNA polymerase III contains a core (composed of alpha, epsilon and theta chains) that associates with a tau subunit. This core dimerizes to form the POLIII' complex. PolIII' associates with the gamma complex (composed of gamma, delta, delta', psi and chi chains) and with the beta chain to form the complete DNA polymerase III complex.</text>
</comment>